<feature type="domain" description="Glycosyl transferase family 1" evidence="4">
    <location>
        <begin position="151"/>
        <end position="323"/>
    </location>
</feature>
<name>A0A086Y5W9_9RHOB</name>
<dbReference type="InterPro" id="IPR001296">
    <property type="entry name" value="Glyco_trans_1"/>
</dbReference>
<dbReference type="CDD" id="cd03801">
    <property type="entry name" value="GT4_PimA-like"/>
    <property type="match status" value="1"/>
</dbReference>
<dbReference type="STRING" id="1105367.CG50_08515"/>
<evidence type="ECO:0000256" key="1">
    <source>
        <dbReference type="ARBA" id="ARBA00009481"/>
    </source>
</evidence>
<dbReference type="SUPFAM" id="SSF53756">
    <property type="entry name" value="UDP-Glycosyltransferase/glycogen phosphorylase"/>
    <property type="match status" value="1"/>
</dbReference>
<accession>A0A086Y5W9</accession>
<dbReference type="RefSeq" id="WP_036634676.1">
    <property type="nucleotide sequence ID" value="NZ_JFZB01000003.1"/>
</dbReference>
<comment type="caution">
    <text evidence="5">The sequence shown here is derived from an EMBL/GenBank/DDBJ whole genome shotgun (WGS) entry which is preliminary data.</text>
</comment>
<dbReference type="PANTHER" id="PTHR12526:SF640">
    <property type="entry name" value="COLANIC ACID BIOSYNTHESIS GLYCOSYLTRANSFERASE WCAL-RELATED"/>
    <property type="match status" value="1"/>
</dbReference>
<dbReference type="Proteomes" id="UP000028824">
    <property type="component" value="Unassembled WGS sequence"/>
</dbReference>
<dbReference type="eggNOG" id="COG0438">
    <property type="taxonomic scope" value="Bacteria"/>
</dbReference>
<keyword evidence="3 5" id="KW-0808">Transferase</keyword>
<dbReference type="Gene3D" id="3.40.50.2000">
    <property type="entry name" value="Glycogen Phosphorylase B"/>
    <property type="match status" value="2"/>
</dbReference>
<gene>
    <name evidence="5" type="ORF">CG50_08515</name>
</gene>
<dbReference type="OrthoDB" id="5490290at2"/>
<keyword evidence="6" id="KW-1185">Reference proteome</keyword>
<dbReference type="EMBL" id="JFZB01000003">
    <property type="protein sequence ID" value="KFI29669.1"/>
    <property type="molecule type" value="Genomic_DNA"/>
</dbReference>
<dbReference type="GO" id="GO:0016757">
    <property type="term" value="F:glycosyltransferase activity"/>
    <property type="evidence" value="ECO:0007669"/>
    <property type="project" value="UniProtKB-KW"/>
</dbReference>
<dbReference type="Pfam" id="PF00534">
    <property type="entry name" value="Glycos_transf_1"/>
    <property type="match status" value="1"/>
</dbReference>
<comment type="similarity">
    <text evidence="1">Belongs to the glycosyltransferase group 1 family. Glycosyltransferase 4 subfamily.</text>
</comment>
<protein>
    <submittedName>
        <fullName evidence="5">Glycosyl transferase family 1</fullName>
    </submittedName>
</protein>
<reference evidence="5 6" key="1">
    <citation type="submission" date="2014-03" db="EMBL/GenBank/DDBJ databases">
        <title>Genome of Paenirhodobacter enshiensis DW2-9.</title>
        <authorList>
            <person name="Wang D."/>
            <person name="Wang G."/>
        </authorList>
    </citation>
    <scope>NUCLEOTIDE SEQUENCE [LARGE SCALE GENOMIC DNA]</scope>
    <source>
        <strain evidence="5 6">DW2-9</strain>
    </source>
</reference>
<evidence type="ECO:0000259" key="4">
    <source>
        <dbReference type="Pfam" id="PF00534"/>
    </source>
</evidence>
<evidence type="ECO:0000313" key="6">
    <source>
        <dbReference type="Proteomes" id="UP000028824"/>
    </source>
</evidence>
<keyword evidence="2" id="KW-0328">Glycosyltransferase</keyword>
<evidence type="ECO:0000256" key="2">
    <source>
        <dbReference type="ARBA" id="ARBA00022676"/>
    </source>
</evidence>
<sequence length="347" mass="37459">MTHAPLPDPIEVIAPNLKRRLSGVTATIARLVPVQAHMIGIVATGPGLPADLPHVALWRLPFLPRRLRVWHARRNTEMLLGLILRHGLRMPLKLMFTSASQRRHTGYTKWLIGQMDAVVATSARTASYLTVPNRVIHHGIDTVGFAPATDRAALRARLGLPVGGLLVGCYGRIRAQKGTDAFVDAMIALLPTRPGVTALAMGRATEGQGEFLAGLKAKVAAAGLETRILFPPEVPVDRIADWYRVLDLYVAPQRWEGFGLTPIEAMACAVPVVATRVGAFEEIVTPDTGALVDPGDIPALTAACVPFLDDPERRTAAARAARARAETTFRIEDEAAALVALYRELLA</sequence>
<dbReference type="AlphaFoldDB" id="A0A086Y5W9"/>
<evidence type="ECO:0000256" key="3">
    <source>
        <dbReference type="ARBA" id="ARBA00022679"/>
    </source>
</evidence>
<dbReference type="PANTHER" id="PTHR12526">
    <property type="entry name" value="GLYCOSYLTRANSFERASE"/>
    <property type="match status" value="1"/>
</dbReference>
<organism evidence="5 6">
    <name type="scientific">Paenirhodobacter enshiensis</name>
    <dbReference type="NCBI Taxonomy" id="1105367"/>
    <lineage>
        <taxon>Bacteria</taxon>
        <taxon>Pseudomonadati</taxon>
        <taxon>Pseudomonadota</taxon>
        <taxon>Alphaproteobacteria</taxon>
        <taxon>Rhodobacterales</taxon>
        <taxon>Rhodobacter group</taxon>
        <taxon>Paenirhodobacter</taxon>
    </lineage>
</organism>
<proteinExistence type="inferred from homology"/>
<evidence type="ECO:0000313" key="5">
    <source>
        <dbReference type="EMBL" id="KFI29669.1"/>
    </source>
</evidence>